<dbReference type="Proteomes" id="UP000315252">
    <property type="component" value="Unassembled WGS sequence"/>
</dbReference>
<dbReference type="OrthoDB" id="6862397at2"/>
<keyword evidence="3" id="KW-1185">Reference proteome</keyword>
<feature type="region of interest" description="Disordered" evidence="1">
    <location>
        <begin position="144"/>
        <end position="206"/>
    </location>
</feature>
<dbReference type="EMBL" id="VHSH01000011">
    <property type="protein sequence ID" value="TQV73289.1"/>
    <property type="molecule type" value="Genomic_DNA"/>
</dbReference>
<evidence type="ECO:0000313" key="3">
    <source>
        <dbReference type="Proteomes" id="UP000315252"/>
    </source>
</evidence>
<feature type="compositionally biased region" description="Basic and acidic residues" evidence="1">
    <location>
        <begin position="184"/>
        <end position="206"/>
    </location>
</feature>
<name>A0A545T7T9_9PROT</name>
<dbReference type="InterPro" id="IPR021312">
    <property type="entry name" value="DUF2889"/>
</dbReference>
<organism evidence="2 3">
    <name type="scientific">Denitrobaculum tricleocarpae</name>
    <dbReference type="NCBI Taxonomy" id="2591009"/>
    <lineage>
        <taxon>Bacteria</taxon>
        <taxon>Pseudomonadati</taxon>
        <taxon>Pseudomonadota</taxon>
        <taxon>Alphaproteobacteria</taxon>
        <taxon>Rhodospirillales</taxon>
        <taxon>Rhodospirillaceae</taxon>
        <taxon>Denitrobaculum</taxon>
    </lineage>
</organism>
<proteinExistence type="predicted"/>
<evidence type="ECO:0000256" key="1">
    <source>
        <dbReference type="SAM" id="MobiDB-lite"/>
    </source>
</evidence>
<protein>
    <submittedName>
        <fullName evidence="2">DUF2889 domain-containing protein</fullName>
    </submittedName>
</protein>
<dbReference type="Pfam" id="PF11136">
    <property type="entry name" value="DUF2889"/>
    <property type="match status" value="1"/>
</dbReference>
<dbReference type="AlphaFoldDB" id="A0A545T7T9"/>
<reference evidence="2 3" key="1">
    <citation type="submission" date="2019-06" db="EMBL/GenBank/DDBJ databases">
        <title>Whole genome sequence for Rhodospirillaceae sp. R148.</title>
        <authorList>
            <person name="Wang G."/>
        </authorList>
    </citation>
    <scope>NUCLEOTIDE SEQUENCE [LARGE SCALE GENOMIC DNA]</scope>
    <source>
        <strain evidence="2 3">R148</strain>
    </source>
</reference>
<dbReference type="RefSeq" id="WP_142899189.1">
    <property type="nucleotide sequence ID" value="NZ_ML660062.1"/>
</dbReference>
<comment type="caution">
    <text evidence="2">The sequence shown here is derived from an EMBL/GenBank/DDBJ whole genome shotgun (WGS) entry which is preliminary data.</text>
</comment>
<sequence length="206" mass="23142">MALSPAVERELQHTRRFDFKGFARKDGLWDIEGHMTDTKPYGFPNDFRGYIEADEPLHDMWIRLTIDEEFLVHAIEAVTDAGPYQICPAITPNFQKVVGLRIGPGWRQKLRGKVGGVEGCTHLVEMLTAMATVAYQTLYPTLAKKRRESSPPEKPSKPPLLDSCHTFRSDGEVARTSWPAFYTGDKKTGDKETGDKETGNKETVGE</sequence>
<evidence type="ECO:0000313" key="2">
    <source>
        <dbReference type="EMBL" id="TQV73289.1"/>
    </source>
</evidence>
<gene>
    <name evidence="2" type="ORF">FKG95_25040</name>
</gene>
<accession>A0A545T7T9</accession>